<dbReference type="EMBL" id="SEWE01000046">
    <property type="protein sequence ID" value="RYU77677.1"/>
    <property type="molecule type" value="Genomic_DNA"/>
</dbReference>
<evidence type="ECO:0000313" key="2">
    <source>
        <dbReference type="Proteomes" id="UP000294155"/>
    </source>
</evidence>
<organism evidence="1 2">
    <name type="scientific">Hymenobacter persicinus</name>
    <dbReference type="NCBI Taxonomy" id="2025506"/>
    <lineage>
        <taxon>Bacteria</taxon>
        <taxon>Pseudomonadati</taxon>
        <taxon>Bacteroidota</taxon>
        <taxon>Cytophagia</taxon>
        <taxon>Cytophagales</taxon>
        <taxon>Hymenobacteraceae</taxon>
        <taxon>Hymenobacter</taxon>
    </lineage>
</organism>
<evidence type="ECO:0008006" key="3">
    <source>
        <dbReference type="Google" id="ProtNLM"/>
    </source>
</evidence>
<dbReference type="RefSeq" id="WP_129922406.1">
    <property type="nucleotide sequence ID" value="NZ_SEWE01000046.1"/>
</dbReference>
<keyword evidence="2" id="KW-1185">Reference proteome</keyword>
<evidence type="ECO:0000313" key="1">
    <source>
        <dbReference type="EMBL" id="RYU77677.1"/>
    </source>
</evidence>
<dbReference type="Proteomes" id="UP000294155">
    <property type="component" value="Unassembled WGS sequence"/>
</dbReference>
<dbReference type="OrthoDB" id="894059at2"/>
<sequence>MVSKDTKSLLFLNRSRWAPASSAKPATAQIEFEKLVQLTKYRKPCVGDEFREPPNEAFALPYRGLSNSAVKQKEPRKDKMEVTPLEILRNGAGYSLKGVGQRLLTMPKALKTAFRCACLVGLVSPISYAQTIPVVLPVDSETKKITYSNVVLEDSANQALLHTRASIWLDHCFATKAPIRYAKSSDSFSSKGWQIIHVGVGNDSIGIKLWFNVVLQIKEGQYTYTLSNFAVQPFSDKHGAEPLTPAESFIVRQNNKRKEAYAQQIRLQLDKTRKQYITNLMHDMRKGTGTTHIN</sequence>
<dbReference type="Gene3D" id="3.30.530.80">
    <property type="match status" value="1"/>
</dbReference>
<proteinExistence type="predicted"/>
<protein>
    <recommendedName>
        <fullName evidence="3">DUF4468 domain-containing protein</fullName>
    </recommendedName>
</protein>
<dbReference type="AlphaFoldDB" id="A0A4Q5L7U1"/>
<reference evidence="1 2" key="1">
    <citation type="submission" date="2019-02" db="EMBL/GenBank/DDBJ databases">
        <title>Bacterial novel species isolated from soil.</title>
        <authorList>
            <person name="Jung H.-Y."/>
        </authorList>
    </citation>
    <scope>NUCLEOTIDE SEQUENCE [LARGE SCALE GENOMIC DNA]</scope>
    <source>
        <strain evidence="1 2">1-3-3-3</strain>
    </source>
</reference>
<comment type="caution">
    <text evidence="1">The sequence shown here is derived from an EMBL/GenBank/DDBJ whole genome shotgun (WGS) entry which is preliminary data.</text>
</comment>
<accession>A0A4Q5L7U1</accession>
<name>A0A4Q5L7U1_9BACT</name>
<gene>
    <name evidence="1" type="ORF">EWM57_17280</name>
</gene>